<keyword evidence="2" id="KW-1185">Reference proteome</keyword>
<comment type="caution">
    <text evidence="1">The sequence shown here is derived from an EMBL/GenBank/DDBJ whole genome shotgun (WGS) entry which is preliminary data.</text>
</comment>
<accession>A0ABT1UEZ1</accession>
<dbReference type="InterPro" id="IPR013406">
    <property type="entry name" value="CHP02574_addiction_mod"/>
</dbReference>
<organism evidence="1 2">
    <name type="scientific">Methylomonas aurea</name>
    <dbReference type="NCBI Taxonomy" id="2952224"/>
    <lineage>
        <taxon>Bacteria</taxon>
        <taxon>Pseudomonadati</taxon>
        <taxon>Pseudomonadota</taxon>
        <taxon>Gammaproteobacteria</taxon>
        <taxon>Methylococcales</taxon>
        <taxon>Methylococcaceae</taxon>
        <taxon>Methylomonas</taxon>
    </lineage>
</organism>
<dbReference type="Proteomes" id="UP001524569">
    <property type="component" value="Unassembled WGS sequence"/>
</dbReference>
<dbReference type="EMBL" id="JANIBM010000005">
    <property type="protein sequence ID" value="MCQ8180702.1"/>
    <property type="molecule type" value="Genomic_DNA"/>
</dbReference>
<gene>
    <name evidence="1" type="ORF">NP603_06260</name>
</gene>
<dbReference type="RefSeq" id="WP_256610063.1">
    <property type="nucleotide sequence ID" value="NZ_JANIBM010000005.1"/>
</dbReference>
<name>A0ABT1UEZ1_9GAMM</name>
<proteinExistence type="predicted"/>
<evidence type="ECO:0000313" key="1">
    <source>
        <dbReference type="EMBL" id="MCQ8180702.1"/>
    </source>
</evidence>
<evidence type="ECO:0000313" key="2">
    <source>
        <dbReference type="Proteomes" id="UP001524569"/>
    </source>
</evidence>
<sequence length="73" mass="8399">MNLAQLEAEVFSLPLQDRAALVQRLLLSLEEVSESEFERLWGEESARRVADFTSACNKTIEQEGLPLDEWRSF</sequence>
<dbReference type="Pfam" id="PF09720">
    <property type="entry name" value="Unstab_antitox"/>
    <property type="match status" value="1"/>
</dbReference>
<protein>
    <submittedName>
        <fullName evidence="1">Addiction module protein</fullName>
    </submittedName>
</protein>
<reference evidence="1 2" key="1">
    <citation type="submission" date="2022-07" db="EMBL/GenBank/DDBJ databases">
        <title>Methylomonas rivi sp. nov., Methylomonas rosea sp. nov., Methylomonas aureus sp. nov. and Methylomonas subterranea sp. nov., four novel methanotrophs isolated from a freshwater creek and the deep terrestrial subsurface.</title>
        <authorList>
            <person name="Abin C."/>
            <person name="Sankaranarayanan K."/>
            <person name="Garner C."/>
            <person name="Sindelar R."/>
            <person name="Kotary K."/>
            <person name="Garner R."/>
            <person name="Barclay S."/>
            <person name="Lawson P."/>
            <person name="Krumholz L."/>
        </authorList>
    </citation>
    <scope>NUCLEOTIDE SEQUENCE [LARGE SCALE GENOMIC DNA]</scope>
    <source>
        <strain evidence="1 2">SURF-1</strain>
    </source>
</reference>